<accession>A0A9W9HNI8</accession>
<name>A0A9W9HNI8_9EURO</name>
<dbReference type="EMBL" id="JAPQKO010000008">
    <property type="protein sequence ID" value="KAJ5152008.1"/>
    <property type="molecule type" value="Genomic_DNA"/>
</dbReference>
<sequence>MQSPRTISGTATLRQDEWSTLLKDEVEHQAVGLIEHKHLTFTDLHFTLNNKEDFEDWYSVVLRTLDSGGLANLVDSDIPRPAKSDPDAKNWQEVSKHVAQWLEGNMSRDMYRLVRSQGMRVVLADEFMEAALKAFRGMGPYGDIARIGDFFRTRREDFPSTEKFIDKIRQQYFTITSGGIYLFDSRSRGPIAYFHTKDFFHLSPYIALTSLLDQINQSESKFLVPMAVEHLFPLKDEARSAKFNLNDFQRSCNYLLGLLNICEEEDPAAISFAAGM</sequence>
<reference evidence="1" key="2">
    <citation type="journal article" date="2023" name="IMA Fungus">
        <title>Comparative genomic study of the Penicillium genus elucidates a diverse pangenome and 15 lateral gene transfer events.</title>
        <authorList>
            <person name="Petersen C."/>
            <person name="Sorensen T."/>
            <person name="Nielsen M.R."/>
            <person name="Sondergaard T.E."/>
            <person name="Sorensen J.L."/>
            <person name="Fitzpatrick D.A."/>
            <person name="Frisvad J.C."/>
            <person name="Nielsen K.L."/>
        </authorList>
    </citation>
    <scope>NUCLEOTIDE SEQUENCE</scope>
    <source>
        <strain evidence="1">IBT 21917</strain>
    </source>
</reference>
<evidence type="ECO:0000313" key="1">
    <source>
        <dbReference type="EMBL" id="KAJ5152008.1"/>
    </source>
</evidence>
<dbReference type="OrthoDB" id="4259427at2759"/>
<organism evidence="1 2">
    <name type="scientific">Penicillium capsulatum</name>
    <dbReference type="NCBI Taxonomy" id="69766"/>
    <lineage>
        <taxon>Eukaryota</taxon>
        <taxon>Fungi</taxon>
        <taxon>Dikarya</taxon>
        <taxon>Ascomycota</taxon>
        <taxon>Pezizomycotina</taxon>
        <taxon>Eurotiomycetes</taxon>
        <taxon>Eurotiomycetidae</taxon>
        <taxon>Eurotiales</taxon>
        <taxon>Aspergillaceae</taxon>
        <taxon>Penicillium</taxon>
    </lineage>
</organism>
<dbReference type="AlphaFoldDB" id="A0A9W9HNI8"/>
<evidence type="ECO:0000313" key="2">
    <source>
        <dbReference type="Proteomes" id="UP001146351"/>
    </source>
</evidence>
<gene>
    <name evidence="1" type="ORF">N7492_010303</name>
</gene>
<dbReference type="Proteomes" id="UP001146351">
    <property type="component" value="Unassembled WGS sequence"/>
</dbReference>
<comment type="caution">
    <text evidence="1">The sequence shown here is derived from an EMBL/GenBank/DDBJ whole genome shotgun (WGS) entry which is preliminary data.</text>
</comment>
<keyword evidence="2" id="KW-1185">Reference proteome</keyword>
<reference evidence="1" key="1">
    <citation type="submission" date="2022-11" db="EMBL/GenBank/DDBJ databases">
        <authorList>
            <person name="Petersen C."/>
        </authorList>
    </citation>
    <scope>NUCLEOTIDE SEQUENCE</scope>
    <source>
        <strain evidence="1">IBT 21917</strain>
    </source>
</reference>
<protein>
    <submittedName>
        <fullName evidence="1">Uncharacterized protein</fullName>
    </submittedName>
</protein>
<proteinExistence type="predicted"/>